<dbReference type="Gene3D" id="3.20.20.370">
    <property type="entry name" value="Glycoside hydrolase/deacetylase"/>
    <property type="match status" value="1"/>
</dbReference>
<dbReference type="SUPFAM" id="SSF88713">
    <property type="entry name" value="Glycoside hydrolase/deacetylase"/>
    <property type="match status" value="1"/>
</dbReference>
<comment type="caution">
    <text evidence="2">The sequence shown here is derived from an EMBL/GenBank/DDBJ whole genome shotgun (WGS) entry which is preliminary data.</text>
</comment>
<name>A0A8J3DHQ6_9BACT</name>
<dbReference type="EMBL" id="BMXG01000011">
    <property type="protein sequence ID" value="GHC03632.1"/>
    <property type="molecule type" value="Genomic_DNA"/>
</dbReference>
<dbReference type="GO" id="GO:0005975">
    <property type="term" value="P:carbohydrate metabolic process"/>
    <property type="evidence" value="ECO:0007669"/>
    <property type="project" value="InterPro"/>
</dbReference>
<evidence type="ECO:0000313" key="3">
    <source>
        <dbReference type="Proteomes" id="UP000642829"/>
    </source>
</evidence>
<evidence type="ECO:0000313" key="2">
    <source>
        <dbReference type="EMBL" id="GHC03632.1"/>
    </source>
</evidence>
<dbReference type="RefSeq" id="WP_189514721.1">
    <property type="nucleotide sequence ID" value="NZ_BMXG01000011.1"/>
</dbReference>
<gene>
    <name evidence="2" type="ORF">GCM10007047_20310</name>
</gene>
<dbReference type="GO" id="GO:0016810">
    <property type="term" value="F:hydrolase activity, acting on carbon-nitrogen (but not peptide) bonds"/>
    <property type="evidence" value="ECO:0007669"/>
    <property type="project" value="InterPro"/>
</dbReference>
<evidence type="ECO:0000259" key="1">
    <source>
        <dbReference type="Pfam" id="PF01522"/>
    </source>
</evidence>
<sequence>MKDCSQLQAKDQFLPVKSPPKLTQGDTIVLKWKHGKQAVLMLCFDDSAPTHLDYTIPALTHRRITGTFYINPGNGPYRSRQKEWDSAASAPGIVLANHTYSHIGGMTEKEFEREIALANNELDRIYPTLPKNRLRSWGRPGVPDEQWGISEPQINRILKRHLMIERPPFQGPPFTMNGLEEMEAFIGKLLQDNEAKPLVFHGVAGDWHSVSLNDFLSLLDYVEERRDQLWLTDPLTWHCYKTERESARVVLLDSHSDQIRLSLICDEDTNLYHEPLTLMTGLPEFWQDVYVWQDGHPLYLEKMDGCVLYDAVPGGGDVILSNQRQND</sequence>
<protein>
    <recommendedName>
        <fullName evidence="1">NodB homology domain-containing protein</fullName>
    </recommendedName>
</protein>
<dbReference type="InterPro" id="IPR002509">
    <property type="entry name" value="NODB_dom"/>
</dbReference>
<dbReference type="Pfam" id="PF01522">
    <property type="entry name" value="Polysacc_deac_1"/>
    <property type="match status" value="1"/>
</dbReference>
<organism evidence="2 3">
    <name type="scientific">Cerasicoccus arenae</name>
    <dbReference type="NCBI Taxonomy" id="424488"/>
    <lineage>
        <taxon>Bacteria</taxon>
        <taxon>Pseudomonadati</taxon>
        <taxon>Verrucomicrobiota</taxon>
        <taxon>Opitutia</taxon>
        <taxon>Puniceicoccales</taxon>
        <taxon>Cerasicoccaceae</taxon>
        <taxon>Cerasicoccus</taxon>
    </lineage>
</organism>
<keyword evidence="3" id="KW-1185">Reference proteome</keyword>
<reference evidence="2" key="2">
    <citation type="submission" date="2020-09" db="EMBL/GenBank/DDBJ databases">
        <authorList>
            <person name="Sun Q."/>
            <person name="Kim S."/>
        </authorList>
    </citation>
    <scope>NUCLEOTIDE SEQUENCE</scope>
    <source>
        <strain evidence="2">KCTC 12870</strain>
    </source>
</reference>
<dbReference type="InterPro" id="IPR011330">
    <property type="entry name" value="Glyco_hydro/deAcase_b/a-brl"/>
</dbReference>
<proteinExistence type="predicted"/>
<reference evidence="2" key="1">
    <citation type="journal article" date="2014" name="Int. J. Syst. Evol. Microbiol.">
        <title>Complete genome sequence of Corynebacterium casei LMG S-19264T (=DSM 44701T), isolated from a smear-ripened cheese.</title>
        <authorList>
            <consortium name="US DOE Joint Genome Institute (JGI-PGF)"/>
            <person name="Walter F."/>
            <person name="Albersmeier A."/>
            <person name="Kalinowski J."/>
            <person name="Ruckert C."/>
        </authorList>
    </citation>
    <scope>NUCLEOTIDE SEQUENCE</scope>
    <source>
        <strain evidence="2">KCTC 12870</strain>
    </source>
</reference>
<dbReference type="AlphaFoldDB" id="A0A8J3DHQ6"/>
<dbReference type="Proteomes" id="UP000642829">
    <property type="component" value="Unassembled WGS sequence"/>
</dbReference>
<feature type="domain" description="NodB homology" evidence="1">
    <location>
        <begin position="36"/>
        <end position="128"/>
    </location>
</feature>
<accession>A0A8J3DHQ6</accession>